<evidence type="ECO:0000256" key="3">
    <source>
        <dbReference type="ARBA" id="ARBA00022679"/>
    </source>
</evidence>
<dbReference type="PANTHER" id="PTHR30576:SF21">
    <property type="entry name" value="UDP-GLUCOSE:UNDECAPRENYL-PHOSPHATE GLUCOSE-1-PHOSPHATE TRANSFERASE"/>
    <property type="match status" value="1"/>
</dbReference>
<dbReference type="GO" id="GO:0016020">
    <property type="term" value="C:membrane"/>
    <property type="evidence" value="ECO:0007669"/>
    <property type="project" value="UniProtKB-SubCell"/>
</dbReference>
<keyword evidence="7" id="KW-0270">Exopolysaccharide synthesis</keyword>
<evidence type="ECO:0000259" key="9">
    <source>
        <dbReference type="Pfam" id="PF02397"/>
    </source>
</evidence>
<evidence type="ECO:0000256" key="6">
    <source>
        <dbReference type="ARBA" id="ARBA00023136"/>
    </source>
</evidence>
<dbReference type="AlphaFoldDB" id="A0A512NIX3"/>
<evidence type="ECO:0000313" key="11">
    <source>
        <dbReference type="Proteomes" id="UP000321058"/>
    </source>
</evidence>
<dbReference type="NCBIfam" id="TIGR03025">
    <property type="entry name" value="EPS_sugtrans"/>
    <property type="match status" value="1"/>
</dbReference>
<evidence type="ECO:0000256" key="7">
    <source>
        <dbReference type="ARBA" id="ARBA00023169"/>
    </source>
</evidence>
<dbReference type="InterPro" id="IPR003362">
    <property type="entry name" value="Bact_transf"/>
</dbReference>
<name>A0A512NIX3_9HYPH</name>
<reference evidence="10 11" key="1">
    <citation type="submission" date="2019-07" db="EMBL/GenBank/DDBJ databases">
        <title>Whole genome shotgun sequence of Reyranella soli NBRC 108950.</title>
        <authorList>
            <person name="Hosoyama A."/>
            <person name="Uohara A."/>
            <person name="Ohji S."/>
            <person name="Ichikawa N."/>
        </authorList>
    </citation>
    <scope>NUCLEOTIDE SEQUENCE [LARGE SCALE GENOMIC DNA]</scope>
    <source>
        <strain evidence="10 11">NBRC 108950</strain>
    </source>
</reference>
<dbReference type="GO" id="GO:0000271">
    <property type="term" value="P:polysaccharide biosynthetic process"/>
    <property type="evidence" value="ECO:0007669"/>
    <property type="project" value="UniProtKB-KW"/>
</dbReference>
<comment type="subcellular location">
    <subcellularLocation>
        <location evidence="1">Membrane</location>
        <topology evidence="1">Multi-pass membrane protein</topology>
    </subcellularLocation>
</comment>
<dbReference type="GO" id="GO:0009242">
    <property type="term" value="P:colanic acid biosynthetic process"/>
    <property type="evidence" value="ECO:0007669"/>
    <property type="project" value="TreeGrafter"/>
</dbReference>
<evidence type="ECO:0000256" key="1">
    <source>
        <dbReference type="ARBA" id="ARBA00004141"/>
    </source>
</evidence>
<comment type="caution">
    <text evidence="10">The sequence shown here is derived from an EMBL/GenBank/DDBJ whole genome shotgun (WGS) entry which is preliminary data.</text>
</comment>
<organism evidence="10 11">
    <name type="scientific">Reyranella soli</name>
    <dbReference type="NCBI Taxonomy" id="1230389"/>
    <lineage>
        <taxon>Bacteria</taxon>
        <taxon>Pseudomonadati</taxon>
        <taxon>Pseudomonadota</taxon>
        <taxon>Alphaproteobacteria</taxon>
        <taxon>Hyphomicrobiales</taxon>
        <taxon>Reyranellaceae</taxon>
        <taxon>Reyranella</taxon>
    </lineage>
</organism>
<keyword evidence="4 8" id="KW-0812">Transmembrane</keyword>
<evidence type="ECO:0000256" key="2">
    <source>
        <dbReference type="ARBA" id="ARBA00006464"/>
    </source>
</evidence>
<keyword evidence="3" id="KW-0808">Transferase</keyword>
<comment type="similarity">
    <text evidence="2">Belongs to the bacterial sugar transferase family.</text>
</comment>
<dbReference type="GO" id="GO:0089702">
    <property type="term" value="F:undecaprenyl-phosphate glucose phosphotransferase activity"/>
    <property type="evidence" value="ECO:0007669"/>
    <property type="project" value="TreeGrafter"/>
</dbReference>
<evidence type="ECO:0000256" key="4">
    <source>
        <dbReference type="ARBA" id="ARBA00022692"/>
    </source>
</evidence>
<dbReference type="InterPro" id="IPR017475">
    <property type="entry name" value="EPS_sugar_tfrase"/>
</dbReference>
<evidence type="ECO:0000256" key="5">
    <source>
        <dbReference type="ARBA" id="ARBA00022989"/>
    </source>
</evidence>
<sequence>MRFERSRAVSDDRGCSDGSVIVAPDYAGGEAVMVSADGQVVPEFLPQNWLRGTRALRQGALEHVLHRGLDICASLSLLLLTLPLLLVVALAIKLDTRGPLFYRQERVGQHHRRFHILKFRSMTVDAEKPGAAVWATVGDSRVTRVGRFIRLTRIDEIPQAINILRGDMAFVGPRPERPVFVEQLTAAIPHYADRAAVRPGLTGWAQVKYSYGASIEDAREKLSYDLWYIRERSLWLDLRIILATVRVVLRQAGAR</sequence>
<accession>A0A512NIX3</accession>
<proteinExistence type="inferred from homology"/>
<keyword evidence="11" id="KW-1185">Reference proteome</keyword>
<feature type="domain" description="Bacterial sugar transferase" evidence="9">
    <location>
        <begin position="67"/>
        <end position="249"/>
    </location>
</feature>
<dbReference type="RefSeq" id="WP_281291535.1">
    <property type="nucleotide sequence ID" value="NZ_BKAJ01000113.1"/>
</dbReference>
<gene>
    <name evidence="10" type="ORF">RSO01_60670</name>
</gene>
<protein>
    <recommendedName>
        <fullName evidence="9">Bacterial sugar transferase domain-containing protein</fullName>
    </recommendedName>
</protein>
<dbReference type="Pfam" id="PF02397">
    <property type="entry name" value="Bac_transf"/>
    <property type="match status" value="1"/>
</dbReference>
<dbReference type="PANTHER" id="PTHR30576">
    <property type="entry name" value="COLANIC BIOSYNTHESIS UDP-GLUCOSE LIPID CARRIER TRANSFERASE"/>
    <property type="match status" value="1"/>
</dbReference>
<keyword evidence="5 8" id="KW-1133">Transmembrane helix</keyword>
<dbReference type="Proteomes" id="UP000321058">
    <property type="component" value="Unassembled WGS sequence"/>
</dbReference>
<evidence type="ECO:0000256" key="8">
    <source>
        <dbReference type="SAM" id="Phobius"/>
    </source>
</evidence>
<evidence type="ECO:0000313" key="10">
    <source>
        <dbReference type="EMBL" id="GEP58901.1"/>
    </source>
</evidence>
<keyword evidence="6 8" id="KW-0472">Membrane</keyword>
<feature type="transmembrane region" description="Helical" evidence="8">
    <location>
        <begin position="71"/>
        <end position="92"/>
    </location>
</feature>
<dbReference type="EMBL" id="BKAJ01000113">
    <property type="protein sequence ID" value="GEP58901.1"/>
    <property type="molecule type" value="Genomic_DNA"/>
</dbReference>